<evidence type="ECO:0000313" key="17">
    <source>
        <dbReference type="EMBL" id="WPU64623.1"/>
    </source>
</evidence>
<evidence type="ECO:0000256" key="7">
    <source>
        <dbReference type="ARBA" id="ARBA00012102"/>
    </source>
</evidence>
<keyword evidence="18" id="KW-1185">Reference proteome</keyword>
<dbReference type="GO" id="GO:0005737">
    <property type="term" value="C:cytoplasm"/>
    <property type="evidence" value="ECO:0007669"/>
    <property type="project" value="UniProtKB-SubCell"/>
</dbReference>
<dbReference type="RefSeq" id="WP_321393748.1">
    <property type="nucleotide sequence ID" value="NZ_CP139487.1"/>
</dbReference>
<dbReference type="KEGG" id="psti:SOO65_18170"/>
<dbReference type="SUPFAM" id="SSF53067">
    <property type="entry name" value="Actin-like ATPase domain"/>
    <property type="match status" value="1"/>
</dbReference>
<protein>
    <recommendedName>
        <fullName evidence="16">Type III pantothenate kinase</fullName>
        <ecNumber evidence="7">2.7.1.33</ecNumber>
    </recommendedName>
</protein>
<evidence type="ECO:0000313" key="18">
    <source>
        <dbReference type="Proteomes" id="UP001324634"/>
    </source>
</evidence>
<dbReference type="PANTHER" id="PTHR34265">
    <property type="entry name" value="TYPE III PANTOTHENATE KINASE"/>
    <property type="match status" value="1"/>
</dbReference>
<dbReference type="InterPro" id="IPR043129">
    <property type="entry name" value="ATPase_NBD"/>
</dbReference>
<evidence type="ECO:0000256" key="8">
    <source>
        <dbReference type="ARBA" id="ARBA00022490"/>
    </source>
</evidence>
<name>A0AAX4HNB1_9BACT</name>
<dbReference type="GO" id="GO:0004594">
    <property type="term" value="F:pantothenate kinase activity"/>
    <property type="evidence" value="ECO:0007669"/>
    <property type="project" value="UniProtKB-EC"/>
</dbReference>
<dbReference type="GO" id="GO:0005524">
    <property type="term" value="F:ATP binding"/>
    <property type="evidence" value="ECO:0007669"/>
    <property type="project" value="UniProtKB-KW"/>
</dbReference>
<evidence type="ECO:0000256" key="4">
    <source>
        <dbReference type="ARBA" id="ARBA00004496"/>
    </source>
</evidence>
<proteinExistence type="inferred from homology"/>
<evidence type="ECO:0000256" key="9">
    <source>
        <dbReference type="ARBA" id="ARBA00022679"/>
    </source>
</evidence>
<evidence type="ECO:0000256" key="13">
    <source>
        <dbReference type="ARBA" id="ARBA00022958"/>
    </source>
</evidence>
<evidence type="ECO:0000256" key="11">
    <source>
        <dbReference type="ARBA" id="ARBA00022777"/>
    </source>
</evidence>
<evidence type="ECO:0000256" key="12">
    <source>
        <dbReference type="ARBA" id="ARBA00022840"/>
    </source>
</evidence>
<evidence type="ECO:0000256" key="3">
    <source>
        <dbReference type="ARBA" id="ARBA00001972"/>
    </source>
</evidence>
<dbReference type="EC" id="2.7.1.33" evidence="7"/>
<evidence type="ECO:0000256" key="14">
    <source>
        <dbReference type="ARBA" id="ARBA00022993"/>
    </source>
</evidence>
<sequence length="247" mass="27753">MQGLITLDFGNSNPHAGLFQKVDGKWDLIKVVPFNELQIYTNQLGMSANNSSVVLCEVKSREEELAPLAEQGYLITRVKEYWRGTRFAGMPVNYAKTLGEDRLIEAFYCYKKEKIPTLLIDAGTFVTMDVITENGFMGGYIIPGTEAYFSTYGKGEQLKDVPLTLNFKHQLPQETADAITESYSAFAALAKSLISEHKIQKIVLTGGLTTLWEGFFTTEKTGLVVEGHPHLIHWALQYWMTTQIEPL</sequence>
<keyword evidence="13" id="KW-0630">Potassium</keyword>
<dbReference type="PANTHER" id="PTHR34265:SF1">
    <property type="entry name" value="TYPE III PANTOTHENATE KINASE"/>
    <property type="match status" value="1"/>
</dbReference>
<dbReference type="Gene3D" id="3.30.420.40">
    <property type="match status" value="2"/>
</dbReference>
<evidence type="ECO:0000256" key="2">
    <source>
        <dbReference type="ARBA" id="ARBA00001958"/>
    </source>
</evidence>
<dbReference type="Pfam" id="PF03309">
    <property type="entry name" value="Pan_kinase"/>
    <property type="match status" value="1"/>
</dbReference>
<keyword evidence="14" id="KW-0173">Coenzyme A biosynthesis</keyword>
<keyword evidence="11 17" id="KW-0418">Kinase</keyword>
<evidence type="ECO:0000256" key="1">
    <source>
        <dbReference type="ARBA" id="ARBA00001206"/>
    </source>
</evidence>
<evidence type="ECO:0000256" key="16">
    <source>
        <dbReference type="ARBA" id="ARBA00040883"/>
    </source>
</evidence>
<comment type="cofactor">
    <cofactor evidence="3">
        <name>NH4(+)</name>
        <dbReference type="ChEBI" id="CHEBI:28938"/>
    </cofactor>
</comment>
<comment type="subunit">
    <text evidence="6">Homodimer.</text>
</comment>
<accession>A0AAX4HNB1</accession>
<dbReference type="Proteomes" id="UP001324634">
    <property type="component" value="Chromosome"/>
</dbReference>
<comment type="similarity">
    <text evidence="15">Belongs to the type III pantothenate kinase family.</text>
</comment>
<organism evidence="17 18">
    <name type="scientific">Peredibacter starrii</name>
    <dbReference type="NCBI Taxonomy" id="28202"/>
    <lineage>
        <taxon>Bacteria</taxon>
        <taxon>Pseudomonadati</taxon>
        <taxon>Bdellovibrionota</taxon>
        <taxon>Bacteriovoracia</taxon>
        <taxon>Bacteriovoracales</taxon>
        <taxon>Bacteriovoracaceae</taxon>
        <taxon>Peredibacter</taxon>
    </lineage>
</organism>
<dbReference type="AlphaFoldDB" id="A0AAX4HNB1"/>
<keyword evidence="10" id="KW-0547">Nucleotide-binding</keyword>
<dbReference type="InterPro" id="IPR004619">
    <property type="entry name" value="Type_III_PanK"/>
</dbReference>
<comment type="cofactor">
    <cofactor evidence="2">
        <name>K(+)</name>
        <dbReference type="ChEBI" id="CHEBI:29103"/>
    </cofactor>
</comment>
<comment type="pathway">
    <text evidence="5">Cofactor biosynthesis; coenzyme A biosynthesis; CoA from (R)-pantothenate: step 1/5.</text>
</comment>
<evidence type="ECO:0000256" key="6">
    <source>
        <dbReference type="ARBA" id="ARBA00011738"/>
    </source>
</evidence>
<keyword evidence="9 17" id="KW-0808">Transferase</keyword>
<reference evidence="17 18" key="1">
    <citation type="submission" date="2023-11" db="EMBL/GenBank/DDBJ databases">
        <title>Peredibacter starrii A3.12.</title>
        <authorList>
            <person name="Mitchell R.J."/>
        </authorList>
    </citation>
    <scope>NUCLEOTIDE SEQUENCE [LARGE SCALE GENOMIC DNA]</scope>
    <source>
        <strain evidence="17 18">A3.12</strain>
    </source>
</reference>
<dbReference type="EMBL" id="CP139487">
    <property type="protein sequence ID" value="WPU64623.1"/>
    <property type="molecule type" value="Genomic_DNA"/>
</dbReference>
<evidence type="ECO:0000256" key="10">
    <source>
        <dbReference type="ARBA" id="ARBA00022741"/>
    </source>
</evidence>
<comment type="catalytic activity">
    <reaction evidence="1">
        <text>(R)-pantothenate + ATP = (R)-4'-phosphopantothenate + ADP + H(+)</text>
        <dbReference type="Rhea" id="RHEA:16373"/>
        <dbReference type="ChEBI" id="CHEBI:10986"/>
        <dbReference type="ChEBI" id="CHEBI:15378"/>
        <dbReference type="ChEBI" id="CHEBI:29032"/>
        <dbReference type="ChEBI" id="CHEBI:30616"/>
        <dbReference type="ChEBI" id="CHEBI:456216"/>
        <dbReference type="EC" id="2.7.1.33"/>
    </reaction>
</comment>
<keyword evidence="8" id="KW-0963">Cytoplasm</keyword>
<keyword evidence="12" id="KW-0067">ATP-binding</keyword>
<dbReference type="GO" id="GO:0015937">
    <property type="term" value="P:coenzyme A biosynthetic process"/>
    <property type="evidence" value="ECO:0007669"/>
    <property type="project" value="UniProtKB-KW"/>
</dbReference>
<gene>
    <name evidence="17" type="ORF">SOO65_18170</name>
</gene>
<comment type="subcellular location">
    <subcellularLocation>
        <location evidence="4">Cytoplasm</location>
    </subcellularLocation>
</comment>
<evidence type="ECO:0000256" key="5">
    <source>
        <dbReference type="ARBA" id="ARBA00005225"/>
    </source>
</evidence>
<evidence type="ECO:0000256" key="15">
    <source>
        <dbReference type="ARBA" id="ARBA00038036"/>
    </source>
</evidence>